<organism evidence="1 2">
    <name type="scientific">Acetobacter pasteurianus NBRC 3188</name>
    <dbReference type="NCBI Taxonomy" id="1226663"/>
    <lineage>
        <taxon>Bacteria</taxon>
        <taxon>Pseudomonadati</taxon>
        <taxon>Pseudomonadota</taxon>
        <taxon>Alphaproteobacteria</taxon>
        <taxon>Acetobacterales</taxon>
        <taxon>Acetobacteraceae</taxon>
        <taxon>Acetobacter</taxon>
    </lineage>
</organism>
<name>A0A401WZ62_ACEPA</name>
<dbReference type="EMBL" id="BDES01000115">
    <property type="protein sequence ID" value="GCD54565.1"/>
    <property type="molecule type" value="Genomic_DNA"/>
</dbReference>
<dbReference type="Proteomes" id="UP000287300">
    <property type="component" value="Unassembled WGS sequence"/>
</dbReference>
<dbReference type="AlphaFoldDB" id="A0A401WZ62"/>
<evidence type="ECO:0000313" key="1">
    <source>
        <dbReference type="EMBL" id="GCD54565.1"/>
    </source>
</evidence>
<accession>A0A401WZ62</accession>
<dbReference type="RefSeq" id="WP_124296707.1">
    <property type="nucleotide sequence ID" value="NZ_BDES01000115.1"/>
</dbReference>
<evidence type="ECO:0000313" key="2">
    <source>
        <dbReference type="Proteomes" id="UP000287300"/>
    </source>
</evidence>
<protein>
    <submittedName>
        <fullName evidence="1">Uncharacterized protein</fullName>
    </submittedName>
</protein>
<gene>
    <name evidence="1" type="ORF">NBRC3188_3262</name>
</gene>
<sequence>MTDIVLESLAVAATGAANAESWPSNQPVMIQISAHKSTERVREMIAENPGLAGVQVSPCLGSQLDMQVRQGNQVLLNAESELAGSRQQAEDMAKLTAHTQSPLASVMVVRAKSLKELERTRRRMGAEAKKRSEPFTIAALHWPNNKPIRDTDVHIDIVNKPEES</sequence>
<reference evidence="1 2" key="1">
    <citation type="submission" date="2016-06" db="EMBL/GenBank/DDBJ databases">
        <title>Acetobacter pasteurianus NBRC 3188 whole genome sequencing project.</title>
        <authorList>
            <person name="Matsutani M."/>
            <person name="Shiwa Y."/>
            <person name="Okamoto-Kainuma A."/>
            <person name="Ishikawa M."/>
            <person name="Koizumi Y."/>
            <person name="Yoshikawa H."/>
            <person name="Yakushi T."/>
            <person name="Matsushita K."/>
        </authorList>
    </citation>
    <scope>NUCLEOTIDE SEQUENCE [LARGE SCALE GENOMIC DNA]</scope>
    <source>
        <strain evidence="1 2">NBRC 3188</strain>
    </source>
</reference>
<comment type="caution">
    <text evidence="1">The sequence shown here is derived from an EMBL/GenBank/DDBJ whole genome shotgun (WGS) entry which is preliminary data.</text>
</comment>
<proteinExistence type="predicted"/>